<sequence>MVGGTRQDLKFSVLSCEKATFN</sequence>
<reference evidence="1" key="1">
    <citation type="submission" date="2014-11" db="EMBL/GenBank/DDBJ databases">
        <authorList>
            <person name="Amaro Gonzalez C."/>
        </authorList>
    </citation>
    <scope>NUCLEOTIDE SEQUENCE</scope>
</reference>
<dbReference type="AlphaFoldDB" id="A0A0E9R9Q1"/>
<protein>
    <submittedName>
        <fullName evidence="1">Uncharacterized protein</fullName>
    </submittedName>
</protein>
<organism evidence="1">
    <name type="scientific">Anguilla anguilla</name>
    <name type="common">European freshwater eel</name>
    <name type="synonym">Muraena anguilla</name>
    <dbReference type="NCBI Taxonomy" id="7936"/>
    <lineage>
        <taxon>Eukaryota</taxon>
        <taxon>Metazoa</taxon>
        <taxon>Chordata</taxon>
        <taxon>Craniata</taxon>
        <taxon>Vertebrata</taxon>
        <taxon>Euteleostomi</taxon>
        <taxon>Actinopterygii</taxon>
        <taxon>Neopterygii</taxon>
        <taxon>Teleostei</taxon>
        <taxon>Anguilliformes</taxon>
        <taxon>Anguillidae</taxon>
        <taxon>Anguilla</taxon>
    </lineage>
</organism>
<reference evidence="1" key="2">
    <citation type="journal article" date="2015" name="Fish Shellfish Immunol.">
        <title>Early steps in the European eel (Anguilla anguilla)-Vibrio vulnificus interaction in the gills: Role of the RtxA13 toxin.</title>
        <authorList>
            <person name="Callol A."/>
            <person name="Pajuelo D."/>
            <person name="Ebbesson L."/>
            <person name="Teles M."/>
            <person name="MacKenzie S."/>
            <person name="Amaro C."/>
        </authorList>
    </citation>
    <scope>NUCLEOTIDE SEQUENCE</scope>
</reference>
<dbReference type="EMBL" id="GBXM01082773">
    <property type="protein sequence ID" value="JAH25804.1"/>
    <property type="molecule type" value="Transcribed_RNA"/>
</dbReference>
<name>A0A0E9R9Q1_ANGAN</name>
<evidence type="ECO:0000313" key="1">
    <source>
        <dbReference type="EMBL" id="JAH25804.1"/>
    </source>
</evidence>
<proteinExistence type="predicted"/>
<accession>A0A0E9R9Q1</accession>